<gene>
    <name evidence="1" type="ORF">T01_7377</name>
</gene>
<dbReference type="OrthoDB" id="10580765at2759"/>
<proteinExistence type="predicted"/>
<comment type="caution">
    <text evidence="1">The sequence shown here is derived from an EMBL/GenBank/DDBJ whole genome shotgun (WGS) entry which is preliminary data.</text>
</comment>
<organism evidence="1 2">
    <name type="scientific">Trichinella spiralis</name>
    <name type="common">Trichina worm</name>
    <dbReference type="NCBI Taxonomy" id="6334"/>
    <lineage>
        <taxon>Eukaryota</taxon>
        <taxon>Metazoa</taxon>
        <taxon>Ecdysozoa</taxon>
        <taxon>Nematoda</taxon>
        <taxon>Enoplea</taxon>
        <taxon>Dorylaimia</taxon>
        <taxon>Trichinellida</taxon>
        <taxon>Trichinellidae</taxon>
        <taxon>Trichinella</taxon>
    </lineage>
</organism>
<name>A0A0V0Z749_TRISP</name>
<dbReference type="EMBL" id="JYDH01002666">
    <property type="protein sequence ID" value="KRY08147.1"/>
    <property type="molecule type" value="Genomic_DNA"/>
</dbReference>
<reference evidence="1 2" key="1">
    <citation type="submission" date="2015-01" db="EMBL/GenBank/DDBJ databases">
        <title>Evolution of Trichinella species and genotypes.</title>
        <authorList>
            <person name="Korhonen P.K."/>
            <person name="Edoardo P."/>
            <person name="Giuseppe L.R."/>
            <person name="Gasser R.B."/>
        </authorList>
    </citation>
    <scope>NUCLEOTIDE SEQUENCE [LARGE SCALE GENOMIC DNA]</scope>
    <source>
        <strain evidence="1">ISS3</strain>
    </source>
</reference>
<evidence type="ECO:0000313" key="1">
    <source>
        <dbReference type="EMBL" id="KRY08147.1"/>
    </source>
</evidence>
<keyword evidence="2" id="KW-1185">Reference proteome</keyword>
<protein>
    <submittedName>
        <fullName evidence="1">Uncharacterized protein</fullName>
    </submittedName>
</protein>
<evidence type="ECO:0000313" key="2">
    <source>
        <dbReference type="Proteomes" id="UP000054776"/>
    </source>
</evidence>
<accession>A0A0V0Z749</accession>
<dbReference type="Proteomes" id="UP000054776">
    <property type="component" value="Unassembled WGS sequence"/>
</dbReference>
<dbReference type="AlphaFoldDB" id="A0A0V0Z749"/>
<sequence>MLGSTIVRGGDDDPVVVDTYLDSSWDNWGLRLGEAVVRRPPIQGRCRLPQDHHRPLAR</sequence>
<dbReference type="InParanoid" id="A0A0V0Z749"/>